<dbReference type="SUPFAM" id="SSF53098">
    <property type="entry name" value="Ribonuclease H-like"/>
    <property type="match status" value="1"/>
</dbReference>
<dbReference type="EMBL" id="AFNH02000490">
    <property type="protein sequence ID" value="EZG67972.1"/>
    <property type="molecule type" value="Genomic_DNA"/>
</dbReference>
<dbReference type="InterPro" id="IPR036397">
    <property type="entry name" value="RNaseH_sf"/>
</dbReference>
<dbReference type="OrthoDB" id="4369127at2759"/>
<keyword evidence="2" id="KW-1185">Reference proteome</keyword>
<dbReference type="InterPro" id="IPR012337">
    <property type="entry name" value="RNaseH-like_sf"/>
</dbReference>
<name>A0A023B7V1_GRENI</name>
<gene>
    <name evidence="1" type="ORF">GNI_065190</name>
</gene>
<proteinExistence type="predicted"/>
<evidence type="ECO:0000313" key="1">
    <source>
        <dbReference type="EMBL" id="EZG67972.1"/>
    </source>
</evidence>
<dbReference type="Gene3D" id="3.30.420.10">
    <property type="entry name" value="Ribonuclease H-like superfamily/Ribonuclease H"/>
    <property type="match status" value="1"/>
</dbReference>
<evidence type="ECO:0000313" key="2">
    <source>
        <dbReference type="Proteomes" id="UP000019763"/>
    </source>
</evidence>
<reference evidence="1" key="1">
    <citation type="submission" date="2013-12" db="EMBL/GenBank/DDBJ databases">
        <authorList>
            <person name="Omoto C.K."/>
            <person name="Sibley D."/>
            <person name="Venepally P."/>
            <person name="Hadjithomas M."/>
            <person name="Karamycheva S."/>
            <person name="Brunk B."/>
            <person name="Roos D."/>
            <person name="Caler E."/>
            <person name="Lorenzi H."/>
        </authorList>
    </citation>
    <scope>NUCLEOTIDE SEQUENCE</scope>
</reference>
<comment type="caution">
    <text evidence="1">The sequence shown here is derived from an EMBL/GenBank/DDBJ whole genome shotgun (WGS) entry which is preliminary data.</text>
</comment>
<dbReference type="AlphaFoldDB" id="A0A023B7V1"/>
<dbReference type="GO" id="GO:0003676">
    <property type="term" value="F:nucleic acid binding"/>
    <property type="evidence" value="ECO:0007669"/>
    <property type="project" value="InterPro"/>
</dbReference>
<dbReference type="GeneID" id="22912405"/>
<dbReference type="Proteomes" id="UP000019763">
    <property type="component" value="Unassembled WGS sequence"/>
</dbReference>
<protein>
    <recommendedName>
        <fullName evidence="3">Integrase catalytic domain-containing protein</fullName>
    </recommendedName>
</protein>
<sequence>MVASVVTDKRALTVAEVFRDCRLYVTAPYRPQGNGVNESSHRKLSEALHGADVRSGSELREAVSFALTAQNNIPDGATGLAPLPLMRPEAVRVGALLELRFPTTLKYLSVGMTGGEELGGNENKRDIAVGDVVLYVVTEWSLETNRGSPSVFMKAHK</sequence>
<accession>A0A023B7V1</accession>
<organism evidence="1 2">
    <name type="scientific">Gregarina niphandrodes</name>
    <name type="common">Septate eugregarine</name>
    <dbReference type="NCBI Taxonomy" id="110365"/>
    <lineage>
        <taxon>Eukaryota</taxon>
        <taxon>Sar</taxon>
        <taxon>Alveolata</taxon>
        <taxon>Apicomplexa</taxon>
        <taxon>Conoidasida</taxon>
        <taxon>Gregarinasina</taxon>
        <taxon>Eugregarinorida</taxon>
        <taxon>Gregarinidae</taxon>
        <taxon>Gregarina</taxon>
    </lineage>
</organism>
<dbReference type="VEuPathDB" id="CryptoDB:GNI_065190"/>
<evidence type="ECO:0008006" key="3">
    <source>
        <dbReference type="Google" id="ProtNLM"/>
    </source>
</evidence>
<dbReference type="RefSeq" id="XP_011130121.1">
    <property type="nucleotide sequence ID" value="XM_011131819.1"/>
</dbReference>